<dbReference type="HOGENOM" id="CLU_139698_6_4_6"/>
<evidence type="ECO:0000313" key="1">
    <source>
        <dbReference type="EMBL" id="ACA86301.1"/>
    </source>
</evidence>
<sequence>MMKMPMSDDDFEIYPENVPGKYFVKNLCIDCQLCADIAPKNFACNEDEEYHYVIKQPENAEEEAQVIEALEYCPTESIDIFNDEIE</sequence>
<dbReference type="Proteomes" id="UP000002168">
    <property type="component" value="Chromosome"/>
</dbReference>
<dbReference type="eggNOG" id="COG1141">
    <property type="taxonomic scope" value="Bacteria"/>
</dbReference>
<accession>B1KR94</accession>
<keyword evidence="2" id="KW-1185">Reference proteome</keyword>
<reference evidence="1 2" key="1">
    <citation type="submission" date="2008-02" db="EMBL/GenBank/DDBJ databases">
        <title>Complete sequence of Shewanella woodyi ATCC 51908.</title>
        <authorList>
            <consortium name="US DOE Joint Genome Institute"/>
            <person name="Copeland A."/>
            <person name="Lucas S."/>
            <person name="Lapidus A."/>
            <person name="Glavina del Rio T."/>
            <person name="Dalin E."/>
            <person name="Tice H."/>
            <person name="Bruce D."/>
            <person name="Goodwin L."/>
            <person name="Pitluck S."/>
            <person name="Sims D."/>
            <person name="Brettin T."/>
            <person name="Detter J.C."/>
            <person name="Han C."/>
            <person name="Kuske C.R."/>
            <person name="Schmutz J."/>
            <person name="Larimer F."/>
            <person name="Land M."/>
            <person name="Hauser L."/>
            <person name="Kyrpides N."/>
            <person name="Lykidis A."/>
            <person name="Zhao J.-S."/>
            <person name="Richardson P."/>
        </authorList>
    </citation>
    <scope>NUCLEOTIDE SEQUENCE [LARGE SCALE GENOMIC DNA]</scope>
    <source>
        <strain evidence="2">ATCC 51908 / MS32</strain>
    </source>
</reference>
<dbReference type="EMBL" id="CP000961">
    <property type="protein sequence ID" value="ACA86301.1"/>
    <property type="molecule type" value="Genomic_DNA"/>
</dbReference>
<protein>
    <recommendedName>
        <fullName evidence="3">Ferredoxin</fullName>
    </recommendedName>
</protein>
<organism evidence="1 2">
    <name type="scientific">Shewanella woodyi (strain ATCC 51908 / MS32)</name>
    <dbReference type="NCBI Taxonomy" id="392500"/>
    <lineage>
        <taxon>Bacteria</taxon>
        <taxon>Pseudomonadati</taxon>
        <taxon>Pseudomonadota</taxon>
        <taxon>Gammaproteobacteria</taxon>
        <taxon>Alteromonadales</taxon>
        <taxon>Shewanellaceae</taxon>
        <taxon>Shewanella</taxon>
    </lineage>
</organism>
<evidence type="ECO:0000313" key="2">
    <source>
        <dbReference type="Proteomes" id="UP000002168"/>
    </source>
</evidence>
<evidence type="ECO:0008006" key="3">
    <source>
        <dbReference type="Google" id="ProtNLM"/>
    </source>
</evidence>
<proteinExistence type="predicted"/>
<dbReference type="STRING" id="392500.Swoo_2017"/>
<dbReference type="Gene3D" id="3.30.70.20">
    <property type="match status" value="1"/>
</dbReference>
<dbReference type="KEGG" id="swd:Swoo_2017"/>
<dbReference type="AlphaFoldDB" id="B1KR94"/>
<name>B1KR94_SHEWM</name>
<dbReference type="Pfam" id="PF13370">
    <property type="entry name" value="Fer4_13"/>
    <property type="match status" value="1"/>
</dbReference>
<dbReference type="SUPFAM" id="SSF54862">
    <property type="entry name" value="4Fe-4S ferredoxins"/>
    <property type="match status" value="1"/>
</dbReference>
<gene>
    <name evidence="1" type="ordered locus">Swoo_2017</name>
</gene>